<accession>A0A516RHS3</accession>
<dbReference type="RefSeq" id="WP_144322398.1">
    <property type="nucleotide sequence ID" value="NZ_CP040916.1"/>
</dbReference>
<evidence type="ECO:0000313" key="2">
    <source>
        <dbReference type="Proteomes" id="UP000316806"/>
    </source>
</evidence>
<reference evidence="1 2" key="1">
    <citation type="journal article" date="2019" name="J. Ind. Microbiol. Biotechnol.">
        <title>The complete genomic sequence of Streptomyces spectabilis NRRL-2792 and identification of secondary metabolite biosynthetic gene clusters.</title>
        <authorList>
            <person name="Sinha A."/>
            <person name="Phillips-Salemka S."/>
            <person name="Niraula T.A."/>
            <person name="Short K.A."/>
            <person name="Niraula N.P."/>
        </authorList>
    </citation>
    <scope>NUCLEOTIDE SEQUENCE [LARGE SCALE GENOMIC DNA]</scope>
    <source>
        <strain evidence="1 2">NRRL 2792</strain>
    </source>
</reference>
<name>A0A516RHS3_STRST</name>
<organism evidence="1 2">
    <name type="scientific">Streptomyces spectabilis</name>
    <dbReference type="NCBI Taxonomy" id="68270"/>
    <lineage>
        <taxon>Bacteria</taxon>
        <taxon>Bacillati</taxon>
        <taxon>Actinomycetota</taxon>
        <taxon>Actinomycetes</taxon>
        <taxon>Kitasatosporales</taxon>
        <taxon>Streptomycetaceae</taxon>
        <taxon>Streptomyces</taxon>
    </lineage>
</organism>
<dbReference type="Proteomes" id="UP000316806">
    <property type="component" value="Chromosome"/>
</dbReference>
<proteinExistence type="predicted"/>
<evidence type="ECO:0000313" key="1">
    <source>
        <dbReference type="EMBL" id="QDQ15195.1"/>
    </source>
</evidence>
<dbReference type="AlphaFoldDB" id="A0A516RHS3"/>
<sequence>MADDVKQQEDDQNLWRAVYTAEGGWSPAVAYAHHFSVAAPVLAEADGTLYCVHRGARRGEAEQLPVVWTSFTPAAAQPFVAALEEASKPLAEGATAEQAEQRQAKIQAAAAALTEARKWTPDRHVWPRVYSAETPALVNDNGTLRMVFTQVDSWRSGATPSLWETHLTNEGGRPVWAEPTPIRGTGREYPLAPAMAEFNGAVHLLYVDPQGRSLRHLVRDAQGGWRPVGGAADSKIGQERIPSLQEMKHFRKTSGWAGNLGLAVHDGQLHLVFPHGPSGGYLLHSAFDGDKWGPVQPASPKNAEGEYDRETVQVSRRSAALASFGGKLHAVYPSAKNDKLVHLTWTKDGEWSQPVELEGHDSNNTPALLTFREGPVGEEREALLLVHRGVNRYVPPVPPAPPAPPSLADVASRGTTVTGETVSDYGPGAWSCVTHRILATPATLKNGDKALIATVDMTAEYYWGFWWYRDSGSSYSKPHMSSSTLWIRKPGDKNFARHADFAGGRFDSSGKFRTDVLITGLEPGTYEIGLSSSKSVKIGGYWWIEHHFKVKTDREYYTQIELTKSATTITV</sequence>
<protein>
    <submittedName>
        <fullName evidence="1">Uncharacterized protein</fullName>
    </submittedName>
</protein>
<gene>
    <name evidence="1" type="ORF">FH965_35405</name>
</gene>
<dbReference type="EMBL" id="CP040916">
    <property type="protein sequence ID" value="QDQ15195.1"/>
    <property type="molecule type" value="Genomic_DNA"/>
</dbReference>
<dbReference type="SUPFAM" id="SSF89372">
    <property type="entry name" value="Fucose-specific lectin"/>
    <property type="match status" value="1"/>
</dbReference>